<keyword evidence="1" id="KW-0004">4Fe-4S</keyword>
<organism evidence="7 8">
    <name type="scientific">Clostridium perfringens</name>
    <dbReference type="NCBI Taxonomy" id="1502"/>
    <lineage>
        <taxon>Bacteria</taxon>
        <taxon>Bacillati</taxon>
        <taxon>Bacillota</taxon>
        <taxon>Clostridia</taxon>
        <taxon>Eubacteriales</taxon>
        <taxon>Clostridiaceae</taxon>
        <taxon>Clostridium</taxon>
    </lineage>
</organism>
<dbReference type="Proteomes" id="UP001291306">
    <property type="component" value="Unassembled WGS sequence"/>
</dbReference>
<evidence type="ECO:0000256" key="1">
    <source>
        <dbReference type="ARBA" id="ARBA00022485"/>
    </source>
</evidence>
<protein>
    <submittedName>
        <fullName evidence="7">TIGR01212 family radical SAM protein</fullName>
    </submittedName>
</protein>
<dbReference type="EMBL" id="WNVC01000764">
    <property type="protein sequence ID" value="MDZ5000871.1"/>
    <property type="molecule type" value="Genomic_DNA"/>
</dbReference>
<keyword evidence="5" id="KW-0411">Iron-sulfur</keyword>
<sequence length="126" mass="14280">NIEVVAHTIFGLPGETEEDMLKTVDYIAHSGATGIKFHLLHLMEGTKMVEQYESGELKLLTQEEYIDLVCKGVAMIPEDMVVHRLTGDAPRELLIGPMWSLKKWEVLNAIDKALEDNDIWQGKNFK</sequence>
<dbReference type="GO" id="GO:0051539">
    <property type="term" value="F:4 iron, 4 sulfur cluster binding"/>
    <property type="evidence" value="ECO:0007669"/>
    <property type="project" value="UniProtKB-KW"/>
</dbReference>
<keyword evidence="4" id="KW-0408">Iron</keyword>
<dbReference type="InterPro" id="IPR039661">
    <property type="entry name" value="ELP3"/>
</dbReference>
<evidence type="ECO:0000256" key="2">
    <source>
        <dbReference type="ARBA" id="ARBA00022691"/>
    </source>
</evidence>
<dbReference type="InterPro" id="IPR058240">
    <property type="entry name" value="rSAM_sf"/>
</dbReference>
<dbReference type="PANTHER" id="PTHR11135">
    <property type="entry name" value="HISTONE ACETYLTRANSFERASE-RELATED"/>
    <property type="match status" value="1"/>
</dbReference>
<feature type="domain" description="Radical SAM C-terminal extension" evidence="6">
    <location>
        <begin position="33"/>
        <end position="115"/>
    </location>
</feature>
<name>A0AAW9IH07_CLOPF</name>
<evidence type="ECO:0000259" key="6">
    <source>
        <dbReference type="Pfam" id="PF16199"/>
    </source>
</evidence>
<keyword evidence="3" id="KW-0479">Metal-binding</keyword>
<evidence type="ECO:0000256" key="4">
    <source>
        <dbReference type="ARBA" id="ARBA00023004"/>
    </source>
</evidence>
<accession>A0AAW9IH07</accession>
<proteinExistence type="predicted"/>
<evidence type="ECO:0000256" key="3">
    <source>
        <dbReference type="ARBA" id="ARBA00022723"/>
    </source>
</evidence>
<dbReference type="InterPro" id="IPR032432">
    <property type="entry name" value="Radical_SAM_C"/>
</dbReference>
<dbReference type="Pfam" id="PF16199">
    <property type="entry name" value="Radical_SAM_C"/>
    <property type="match status" value="1"/>
</dbReference>
<gene>
    <name evidence="7" type="ORF">GNF79_17765</name>
</gene>
<dbReference type="AlphaFoldDB" id="A0AAW9IH07"/>
<dbReference type="SUPFAM" id="SSF102114">
    <property type="entry name" value="Radical SAM enzymes"/>
    <property type="match status" value="1"/>
</dbReference>
<evidence type="ECO:0000313" key="7">
    <source>
        <dbReference type="EMBL" id="MDZ5000871.1"/>
    </source>
</evidence>
<evidence type="ECO:0000313" key="8">
    <source>
        <dbReference type="Proteomes" id="UP001291306"/>
    </source>
</evidence>
<dbReference type="PANTHER" id="PTHR11135:SF1">
    <property type="entry name" value="PROTEIN YHCC"/>
    <property type="match status" value="1"/>
</dbReference>
<reference evidence="7" key="1">
    <citation type="submission" date="2019-11" db="EMBL/GenBank/DDBJ databases">
        <title>Characterization of Clostridium perfringens isolates from swine manure treated agricultural soils.</title>
        <authorList>
            <person name="Wushke S.T."/>
        </authorList>
    </citation>
    <scope>NUCLEOTIDE SEQUENCE</scope>
    <source>
        <strain evidence="7">X26</strain>
    </source>
</reference>
<dbReference type="Gene3D" id="3.30.750.200">
    <property type="match status" value="1"/>
</dbReference>
<evidence type="ECO:0000256" key="5">
    <source>
        <dbReference type="ARBA" id="ARBA00023014"/>
    </source>
</evidence>
<dbReference type="GO" id="GO:0046872">
    <property type="term" value="F:metal ion binding"/>
    <property type="evidence" value="ECO:0007669"/>
    <property type="project" value="UniProtKB-KW"/>
</dbReference>
<comment type="caution">
    <text evidence="7">The sequence shown here is derived from an EMBL/GenBank/DDBJ whole genome shotgun (WGS) entry which is preliminary data.</text>
</comment>
<feature type="non-terminal residue" evidence="7">
    <location>
        <position position="1"/>
    </location>
</feature>
<keyword evidence="2" id="KW-0949">S-adenosyl-L-methionine</keyword>